<dbReference type="PANTHER" id="PTHR36109:SF2">
    <property type="entry name" value="MEMBRANE PROTEIN"/>
    <property type="match status" value="1"/>
</dbReference>
<dbReference type="EMBL" id="QAYE01000003">
    <property type="protein sequence ID" value="PTW47295.1"/>
    <property type="molecule type" value="Genomic_DNA"/>
</dbReference>
<dbReference type="GeneID" id="91005380"/>
<dbReference type="PANTHER" id="PTHR36109">
    <property type="entry name" value="MEMBRANE PROTEIN-RELATED"/>
    <property type="match status" value="1"/>
</dbReference>
<reference evidence="3 4" key="1">
    <citation type="submission" date="2018-04" db="EMBL/GenBank/DDBJ databases">
        <title>Genomic Encyclopedia of Type Strains, Phase III (KMG-III): the genomes of soil and plant-associated and newly described type strains.</title>
        <authorList>
            <person name="Whitman W."/>
        </authorList>
    </citation>
    <scope>NUCLEOTIDE SEQUENCE [LARGE SCALE GENOMIC DNA]</scope>
    <source>
        <strain evidence="3 4">MA-olki</strain>
    </source>
</reference>
<comment type="caution">
    <text evidence="3">The sequence shown here is derived from an EMBL/GenBank/DDBJ whole genome shotgun (WGS) entry which is preliminary data.</text>
</comment>
<dbReference type="AlphaFoldDB" id="A0A2T5U708"/>
<keyword evidence="2" id="KW-1133">Transmembrane helix</keyword>
<feature type="region of interest" description="Disordered" evidence="1">
    <location>
        <begin position="171"/>
        <end position="196"/>
    </location>
</feature>
<accession>A0A2T5U708</accession>
<feature type="transmembrane region" description="Helical" evidence="2">
    <location>
        <begin position="98"/>
        <end position="121"/>
    </location>
</feature>
<evidence type="ECO:0000256" key="2">
    <source>
        <dbReference type="SAM" id="Phobius"/>
    </source>
</evidence>
<dbReference type="RefSeq" id="WP_208622538.1">
    <property type="nucleotide sequence ID" value="NZ_QAYE01000003.1"/>
</dbReference>
<keyword evidence="2" id="KW-0812">Transmembrane</keyword>
<evidence type="ECO:0008006" key="5">
    <source>
        <dbReference type="Google" id="ProtNLM"/>
    </source>
</evidence>
<feature type="transmembrane region" description="Helical" evidence="2">
    <location>
        <begin position="66"/>
        <end position="92"/>
    </location>
</feature>
<evidence type="ECO:0000313" key="3">
    <source>
        <dbReference type="EMBL" id="PTW47295.1"/>
    </source>
</evidence>
<evidence type="ECO:0000313" key="4">
    <source>
        <dbReference type="Proteomes" id="UP000244013"/>
    </source>
</evidence>
<keyword evidence="2" id="KW-0472">Membrane</keyword>
<gene>
    <name evidence="3" type="ORF">C8J25_10310</name>
</gene>
<dbReference type="Proteomes" id="UP000244013">
    <property type="component" value="Unassembled WGS sequence"/>
</dbReference>
<organism evidence="3 4">
    <name type="scientific">Sphingomonas faeni</name>
    <dbReference type="NCBI Taxonomy" id="185950"/>
    <lineage>
        <taxon>Bacteria</taxon>
        <taxon>Pseudomonadati</taxon>
        <taxon>Pseudomonadota</taxon>
        <taxon>Alphaproteobacteria</taxon>
        <taxon>Sphingomonadales</taxon>
        <taxon>Sphingomonadaceae</taxon>
        <taxon>Sphingomonas</taxon>
    </lineage>
</organism>
<sequence>MKFSHSIVAVFDDHAQADAAVKALAASGFGLRRLSIVGKGYHSDQTATGFYNSGDRIRFWGSRGALWGGLWGLFMGGLYATVPVVGGVVLLGHLAATVIAAIEGAVVLGGTGALVAALASLGIPEDSIVSYETDIAADGFLVMAHGSEAEMQRAKLVLEPLSPRRITVHHDHSANTSGASPHAQLTGELPVAEPVA</sequence>
<dbReference type="InterPro" id="IPR052948">
    <property type="entry name" value="Low_temp-induced_all0457"/>
</dbReference>
<evidence type="ECO:0000256" key="1">
    <source>
        <dbReference type="SAM" id="MobiDB-lite"/>
    </source>
</evidence>
<name>A0A2T5U708_9SPHN</name>
<proteinExistence type="predicted"/>
<protein>
    <recommendedName>
        <fullName evidence="5">Permease</fullName>
    </recommendedName>
</protein>